<dbReference type="AlphaFoldDB" id="A0A0F9UDP1"/>
<sequence length="77" mass="9062">MRPENFHWFPMDSSRSIVAYRAADWQMMIIPSLQVETDHGEEVELFHVIIDRAGENGVLINRLMTWCQIIEAFKIEV</sequence>
<dbReference type="EMBL" id="LAZR01000158">
    <property type="protein sequence ID" value="KKN85502.1"/>
    <property type="molecule type" value="Genomic_DNA"/>
</dbReference>
<evidence type="ECO:0000313" key="1">
    <source>
        <dbReference type="EMBL" id="KKN85502.1"/>
    </source>
</evidence>
<gene>
    <name evidence="1" type="ORF">LCGC14_0278250</name>
</gene>
<proteinExistence type="predicted"/>
<protein>
    <submittedName>
        <fullName evidence="1">Uncharacterized protein</fullName>
    </submittedName>
</protein>
<accession>A0A0F9UDP1</accession>
<name>A0A0F9UDP1_9ZZZZ</name>
<comment type="caution">
    <text evidence="1">The sequence shown here is derived from an EMBL/GenBank/DDBJ whole genome shotgun (WGS) entry which is preliminary data.</text>
</comment>
<organism evidence="1">
    <name type="scientific">marine sediment metagenome</name>
    <dbReference type="NCBI Taxonomy" id="412755"/>
    <lineage>
        <taxon>unclassified sequences</taxon>
        <taxon>metagenomes</taxon>
        <taxon>ecological metagenomes</taxon>
    </lineage>
</organism>
<reference evidence="1" key="1">
    <citation type="journal article" date="2015" name="Nature">
        <title>Complex archaea that bridge the gap between prokaryotes and eukaryotes.</title>
        <authorList>
            <person name="Spang A."/>
            <person name="Saw J.H."/>
            <person name="Jorgensen S.L."/>
            <person name="Zaremba-Niedzwiedzka K."/>
            <person name="Martijn J."/>
            <person name="Lind A.E."/>
            <person name="van Eijk R."/>
            <person name="Schleper C."/>
            <person name="Guy L."/>
            <person name="Ettema T.J."/>
        </authorList>
    </citation>
    <scope>NUCLEOTIDE SEQUENCE</scope>
</reference>